<evidence type="ECO:0000256" key="4">
    <source>
        <dbReference type="ARBA" id="ARBA00009000"/>
    </source>
</evidence>
<dbReference type="Pfam" id="PF02806">
    <property type="entry name" value="Alpha-amylase_C"/>
    <property type="match status" value="1"/>
</dbReference>
<evidence type="ECO:0000256" key="8">
    <source>
        <dbReference type="ARBA" id="ARBA00023056"/>
    </source>
</evidence>
<comment type="subunit">
    <text evidence="10">Monomer.</text>
</comment>
<dbReference type="Gene3D" id="2.60.40.10">
    <property type="entry name" value="Immunoglobulins"/>
    <property type="match status" value="1"/>
</dbReference>
<dbReference type="InterPro" id="IPR037439">
    <property type="entry name" value="Branching_enzy"/>
</dbReference>
<protein>
    <recommendedName>
        <fullName evidence="10">1,4-alpha-glucan branching enzyme GlgB</fullName>
        <ecNumber evidence="10">2.4.1.18</ecNumber>
    </recommendedName>
    <alternativeName>
        <fullName evidence="10">1,4-alpha-D-glucan:1,4-alpha-D-glucan 6-glucosyl-transferase</fullName>
    </alternativeName>
    <alternativeName>
        <fullName evidence="10">Alpha-(1-&gt;4)-glucan branching enzyme</fullName>
    </alternativeName>
    <alternativeName>
        <fullName evidence="10">Glycogen branching enzyme</fullName>
        <shortName evidence="10">BE</shortName>
    </alternativeName>
</protein>
<dbReference type="AlphaFoldDB" id="A0A7V1I3U3"/>
<dbReference type="Gene3D" id="2.60.40.1180">
    <property type="entry name" value="Golgi alpha-mannosidase II"/>
    <property type="match status" value="1"/>
</dbReference>
<dbReference type="SUPFAM" id="SSF51445">
    <property type="entry name" value="(Trans)glycosidases"/>
    <property type="match status" value="1"/>
</dbReference>
<dbReference type="Gene3D" id="3.20.20.80">
    <property type="entry name" value="Glycosidases"/>
    <property type="match status" value="1"/>
</dbReference>
<dbReference type="InterPro" id="IPR013783">
    <property type="entry name" value="Ig-like_fold"/>
</dbReference>
<evidence type="ECO:0000256" key="10">
    <source>
        <dbReference type="HAMAP-Rule" id="MF_00685"/>
    </source>
</evidence>
<dbReference type="EC" id="2.4.1.18" evidence="10"/>
<dbReference type="Pfam" id="PF02922">
    <property type="entry name" value="CBM_48"/>
    <property type="match status" value="1"/>
</dbReference>
<dbReference type="FunFam" id="2.60.40.10:FF:000169">
    <property type="entry name" value="1,4-alpha-glucan branching enzyme GlgB"/>
    <property type="match status" value="1"/>
</dbReference>
<evidence type="ECO:0000256" key="9">
    <source>
        <dbReference type="ARBA" id="ARBA00023277"/>
    </source>
</evidence>
<feature type="domain" description="Glycosyl hydrolase family 13 catalytic" evidence="12">
    <location>
        <begin position="158"/>
        <end position="499"/>
    </location>
</feature>
<dbReference type="PIRSF" id="PIRSF000463">
    <property type="entry name" value="GlgB"/>
    <property type="match status" value="1"/>
</dbReference>
<dbReference type="NCBIfam" id="TIGR01515">
    <property type="entry name" value="branching_enzym"/>
    <property type="match status" value="1"/>
</dbReference>
<dbReference type="InterPro" id="IPR006048">
    <property type="entry name" value="A-amylase/branching_C"/>
</dbReference>
<dbReference type="GO" id="GO:0005829">
    <property type="term" value="C:cytosol"/>
    <property type="evidence" value="ECO:0007669"/>
    <property type="project" value="TreeGrafter"/>
</dbReference>
<dbReference type="InterPro" id="IPR014756">
    <property type="entry name" value="Ig_E-set"/>
</dbReference>
<name>A0A7V1I3U3_DESA2</name>
<dbReference type="InterPro" id="IPR044143">
    <property type="entry name" value="GlgB_N_E_set_prok"/>
</dbReference>
<keyword evidence="7 10" id="KW-0808">Transferase</keyword>
<accession>A0A7V1I3U3</accession>
<comment type="pathway">
    <text evidence="3 10">Glycan biosynthesis; glycogen biosynthesis.</text>
</comment>
<dbReference type="CDD" id="cd02855">
    <property type="entry name" value="E_set_GBE_prok_N"/>
    <property type="match status" value="1"/>
</dbReference>
<dbReference type="PANTHER" id="PTHR43651:SF3">
    <property type="entry name" value="1,4-ALPHA-GLUCAN-BRANCHING ENZYME"/>
    <property type="match status" value="1"/>
</dbReference>
<comment type="function">
    <text evidence="2 10">Catalyzes the formation of the alpha-1,6-glucosidic linkages in glycogen by scission of a 1,4-alpha-linked oligosaccharide from growing alpha-1,4-glucan chains and the subsequent attachment of the oligosaccharide to the alpha-1,6 position.</text>
</comment>
<feature type="active site" description="Nucleophile" evidence="10 11">
    <location>
        <position position="317"/>
    </location>
</feature>
<keyword evidence="8 10" id="KW-0320">Glycogen biosynthesis</keyword>
<evidence type="ECO:0000259" key="12">
    <source>
        <dbReference type="SMART" id="SM00642"/>
    </source>
</evidence>
<comment type="similarity">
    <text evidence="4 10">Belongs to the glycosyl hydrolase 13 family. GlgB subfamily.</text>
</comment>
<dbReference type="NCBIfam" id="NF003811">
    <property type="entry name" value="PRK05402.1"/>
    <property type="match status" value="1"/>
</dbReference>
<gene>
    <name evidence="10 13" type="primary">glgB</name>
    <name evidence="13" type="ORF">ENJ03_01755</name>
</gene>
<reference evidence="13" key="1">
    <citation type="journal article" date="2020" name="mSystems">
        <title>Genome- and Community-Level Interaction Insights into Carbon Utilization and Element Cycling Functions of Hydrothermarchaeota in Hydrothermal Sediment.</title>
        <authorList>
            <person name="Zhou Z."/>
            <person name="Liu Y."/>
            <person name="Xu W."/>
            <person name="Pan J."/>
            <person name="Luo Z.H."/>
            <person name="Li M."/>
        </authorList>
    </citation>
    <scope>NUCLEOTIDE SEQUENCE [LARGE SCALE GENOMIC DNA]</scope>
    <source>
        <strain evidence="13">HyVt-45</strain>
    </source>
</reference>
<dbReference type="InterPro" id="IPR017853">
    <property type="entry name" value="GH"/>
</dbReference>
<dbReference type="CDD" id="cd11322">
    <property type="entry name" value="AmyAc_Glg_BE"/>
    <property type="match status" value="1"/>
</dbReference>
<evidence type="ECO:0000256" key="5">
    <source>
        <dbReference type="ARBA" id="ARBA00022600"/>
    </source>
</evidence>
<dbReference type="InterPro" id="IPR006407">
    <property type="entry name" value="GlgB"/>
</dbReference>
<dbReference type="Proteomes" id="UP000886268">
    <property type="component" value="Unassembled WGS sequence"/>
</dbReference>
<organism evidence="13">
    <name type="scientific">Desulfofervidus auxilii</name>
    <dbReference type="NCBI Taxonomy" id="1621989"/>
    <lineage>
        <taxon>Bacteria</taxon>
        <taxon>Pseudomonadati</taxon>
        <taxon>Thermodesulfobacteriota</taxon>
        <taxon>Candidatus Desulfofervidia</taxon>
        <taxon>Candidatus Desulfofervidales</taxon>
        <taxon>Candidatus Desulfofervidaceae</taxon>
        <taxon>Candidatus Desulfofervidus</taxon>
    </lineage>
</organism>
<keyword evidence="9 10" id="KW-0119">Carbohydrate metabolism</keyword>
<keyword evidence="5 10" id="KW-0321">Glycogen metabolism</keyword>
<dbReference type="FunFam" id="3.20.20.80:FF:000003">
    <property type="entry name" value="1,4-alpha-glucan branching enzyme GlgB"/>
    <property type="match status" value="1"/>
</dbReference>
<dbReference type="FunFam" id="2.60.40.1180:FF:000002">
    <property type="entry name" value="1,4-alpha-glucan branching enzyme GlgB"/>
    <property type="match status" value="1"/>
</dbReference>
<evidence type="ECO:0000256" key="6">
    <source>
        <dbReference type="ARBA" id="ARBA00022676"/>
    </source>
</evidence>
<proteinExistence type="inferred from homology"/>
<evidence type="ECO:0000313" key="13">
    <source>
        <dbReference type="EMBL" id="HEB73930.1"/>
    </source>
</evidence>
<comment type="caution">
    <text evidence="13">The sequence shown here is derived from an EMBL/GenBank/DDBJ whole genome shotgun (WGS) entry which is preliminary data.</text>
</comment>
<dbReference type="InterPro" id="IPR013780">
    <property type="entry name" value="Glyco_hydro_b"/>
</dbReference>
<dbReference type="UniPathway" id="UPA00164"/>
<comment type="catalytic activity">
    <reaction evidence="1 10">
        <text>Transfers a segment of a (1-&gt;4)-alpha-D-glucan chain to a primary hydroxy group in a similar glucan chain.</text>
        <dbReference type="EC" id="2.4.1.18"/>
    </reaction>
</comment>
<dbReference type="GO" id="GO:0043169">
    <property type="term" value="F:cation binding"/>
    <property type="evidence" value="ECO:0007669"/>
    <property type="project" value="InterPro"/>
</dbReference>
<evidence type="ECO:0000256" key="3">
    <source>
        <dbReference type="ARBA" id="ARBA00004964"/>
    </source>
</evidence>
<dbReference type="InterPro" id="IPR006047">
    <property type="entry name" value="GH13_cat_dom"/>
</dbReference>
<evidence type="ECO:0000256" key="2">
    <source>
        <dbReference type="ARBA" id="ARBA00002953"/>
    </source>
</evidence>
<dbReference type="NCBIfam" id="NF008967">
    <property type="entry name" value="PRK12313.1"/>
    <property type="match status" value="1"/>
</dbReference>
<dbReference type="SMART" id="SM00642">
    <property type="entry name" value="Aamy"/>
    <property type="match status" value="1"/>
</dbReference>
<dbReference type="PANTHER" id="PTHR43651">
    <property type="entry name" value="1,4-ALPHA-GLUCAN-BRANCHING ENZYME"/>
    <property type="match status" value="1"/>
</dbReference>
<dbReference type="GO" id="GO:0003844">
    <property type="term" value="F:1,4-alpha-glucan branching enzyme activity"/>
    <property type="evidence" value="ECO:0007669"/>
    <property type="project" value="UniProtKB-UniRule"/>
</dbReference>
<evidence type="ECO:0000256" key="1">
    <source>
        <dbReference type="ARBA" id="ARBA00000826"/>
    </source>
</evidence>
<feature type="active site" description="Proton donor" evidence="10 11">
    <location>
        <position position="370"/>
    </location>
</feature>
<sequence length="639" mass="75219">MDKVIYDVSLFTDYDIYLFKQGNHFRLHEKLGAHLMTVNNIQGAFFGVWAPNAANVSVIGDFNGWNTETHPLRMREDGSGIWEGFIPHIKQGTLYKYHIVSKYNHYEVDKGDPYAFYWEVSPKTASIVWDLSYEWKDSAWMTNRYKSNNLQSPFSIYEVHLGSWRRVPEENNRFLTYREMADYLVKYVKDMGFTHVEFMPLMEHPFYGSWGYQTLGYFAPSSRYGTPQDFMYLIDCLHQHGIGVILDWVPSHFPNDEYGLAYFDGTYLYEHAEPKKRFHPEWNSYIFNHGRYEVRAFLISSALFWLEKYHIDGLRVDAVASMLYLDYGRKEGEWVPNEYGGRENLDAICFLQKFNEIVYKNHPDIQTIAEESTAWPMVTRPTYVGGLGFGMKWNMGWMHDTLEYFSKEPIYRKYHHNQLTFSIWYAFSENFLLPLSHDEVVHGKGSLLSKMAGDDWQKFANLRLLFGYMYTHPGKKLLFMGGEFGQWQEWYHEESLHWHLLEYPHHQGIQKWIRDLNHFYRNEPALYELDFQPEGFEWIDFSNWEESIIIFVRRDKSTKDIILVVCNFTPVPRYNYRVGVPEGGFWKEALNSDAQVYGGSGHGNLGGAEAAPIPWHGKNYSLSLTLPPLGVLIFKKEIK</sequence>
<dbReference type="SUPFAM" id="SSF51011">
    <property type="entry name" value="Glycosyl hydrolase domain"/>
    <property type="match status" value="1"/>
</dbReference>
<dbReference type="InterPro" id="IPR004193">
    <property type="entry name" value="Glyco_hydro_13_N"/>
</dbReference>
<dbReference type="HAMAP" id="MF_00685">
    <property type="entry name" value="GlgB"/>
    <property type="match status" value="1"/>
</dbReference>
<dbReference type="GO" id="GO:0004553">
    <property type="term" value="F:hydrolase activity, hydrolyzing O-glycosyl compounds"/>
    <property type="evidence" value="ECO:0007669"/>
    <property type="project" value="InterPro"/>
</dbReference>
<dbReference type="GO" id="GO:0005978">
    <property type="term" value="P:glycogen biosynthetic process"/>
    <property type="evidence" value="ECO:0007669"/>
    <property type="project" value="UniProtKB-UniRule"/>
</dbReference>
<dbReference type="EMBL" id="DRKW01000097">
    <property type="protein sequence ID" value="HEB73930.1"/>
    <property type="molecule type" value="Genomic_DNA"/>
</dbReference>
<keyword evidence="6 10" id="KW-0328">Glycosyltransferase</keyword>
<evidence type="ECO:0000256" key="11">
    <source>
        <dbReference type="PIRSR" id="PIRSR000463-1"/>
    </source>
</evidence>
<dbReference type="Pfam" id="PF00128">
    <property type="entry name" value="Alpha-amylase"/>
    <property type="match status" value="2"/>
</dbReference>
<evidence type="ECO:0000256" key="7">
    <source>
        <dbReference type="ARBA" id="ARBA00022679"/>
    </source>
</evidence>
<dbReference type="SUPFAM" id="SSF81296">
    <property type="entry name" value="E set domains"/>
    <property type="match status" value="1"/>
</dbReference>